<keyword evidence="9" id="KW-1185">Reference proteome</keyword>
<comment type="caution">
    <text evidence="8">The sequence shown here is derived from an EMBL/GenBank/DDBJ whole genome shotgun (WGS) entry which is preliminary data.</text>
</comment>
<dbReference type="EMBL" id="AOGT01001252">
    <property type="protein sequence ID" value="EMG48115.1"/>
    <property type="molecule type" value="Genomic_DNA"/>
</dbReference>
<dbReference type="InterPro" id="IPR011989">
    <property type="entry name" value="ARM-like"/>
</dbReference>
<name>M3JYR7_CANMX</name>
<feature type="compositionally biased region" description="Basic and acidic residues" evidence="5">
    <location>
        <begin position="299"/>
        <end position="317"/>
    </location>
</feature>
<dbReference type="PANTHER" id="PTHR16023">
    <property type="entry name" value="TAX1 BINDING PROTEIN-RELATED"/>
    <property type="match status" value="1"/>
</dbReference>
<keyword evidence="6" id="KW-1133">Transmembrane helix</keyword>
<dbReference type="Pfam" id="PF12755">
    <property type="entry name" value="Vac14_Fab1_bd"/>
    <property type="match status" value="1"/>
</dbReference>
<feature type="compositionally biased region" description="Low complexity" evidence="5">
    <location>
        <begin position="868"/>
        <end position="882"/>
    </location>
</feature>
<evidence type="ECO:0000313" key="8">
    <source>
        <dbReference type="EMBL" id="EMG48115.1"/>
    </source>
</evidence>
<keyword evidence="3" id="KW-0677">Repeat</keyword>
<evidence type="ECO:0000256" key="5">
    <source>
        <dbReference type="SAM" id="MobiDB-lite"/>
    </source>
</evidence>
<keyword evidence="6" id="KW-0812">Transmembrane</keyword>
<dbReference type="GO" id="GO:0006661">
    <property type="term" value="P:phosphatidylinositol biosynthetic process"/>
    <property type="evidence" value="ECO:0007669"/>
    <property type="project" value="InterPro"/>
</dbReference>
<feature type="compositionally biased region" description="Acidic residues" evidence="5">
    <location>
        <begin position="318"/>
        <end position="335"/>
    </location>
</feature>
<dbReference type="PANTHER" id="PTHR16023:SF0">
    <property type="entry name" value="PROTEIN VAC14 HOMOLOG"/>
    <property type="match status" value="1"/>
</dbReference>
<dbReference type="InterPro" id="IPR021841">
    <property type="entry name" value="VAC14_Fig4p-bd"/>
</dbReference>
<accession>M3JYR7</accession>
<dbReference type="InterPro" id="IPR026825">
    <property type="entry name" value="Vac14"/>
</dbReference>
<dbReference type="GO" id="GO:0070772">
    <property type="term" value="C:PAS complex"/>
    <property type="evidence" value="ECO:0007669"/>
    <property type="project" value="InterPro"/>
</dbReference>
<feature type="region of interest" description="Disordered" evidence="5">
    <location>
        <begin position="352"/>
        <end position="380"/>
    </location>
</feature>
<keyword evidence="4 6" id="KW-0472">Membrane</keyword>
<organism evidence="8 9">
    <name type="scientific">Candida maltosa (strain Xu316)</name>
    <name type="common">Yeast</name>
    <dbReference type="NCBI Taxonomy" id="1245528"/>
    <lineage>
        <taxon>Eukaryota</taxon>
        <taxon>Fungi</taxon>
        <taxon>Dikarya</taxon>
        <taxon>Ascomycota</taxon>
        <taxon>Saccharomycotina</taxon>
        <taxon>Pichiomycetes</taxon>
        <taxon>Debaryomycetaceae</taxon>
        <taxon>Candida/Lodderomyces clade</taxon>
        <taxon>Candida</taxon>
    </lineage>
</organism>
<dbReference type="OrthoDB" id="5574975at2759"/>
<proteinExistence type="inferred from homology"/>
<dbReference type="GO" id="GO:0000329">
    <property type="term" value="C:fungal-type vacuole membrane"/>
    <property type="evidence" value="ECO:0007669"/>
    <property type="project" value="TreeGrafter"/>
</dbReference>
<dbReference type="GO" id="GO:0010008">
    <property type="term" value="C:endosome membrane"/>
    <property type="evidence" value="ECO:0007669"/>
    <property type="project" value="TreeGrafter"/>
</dbReference>
<evidence type="ECO:0000256" key="3">
    <source>
        <dbReference type="ARBA" id="ARBA00022737"/>
    </source>
</evidence>
<feature type="region of interest" description="Disordered" evidence="5">
    <location>
        <begin position="299"/>
        <end position="338"/>
    </location>
</feature>
<feature type="compositionally biased region" description="Low complexity" evidence="5">
    <location>
        <begin position="819"/>
        <end position="836"/>
    </location>
</feature>
<evidence type="ECO:0000256" key="4">
    <source>
        <dbReference type="ARBA" id="ARBA00023136"/>
    </source>
</evidence>
<comment type="similarity">
    <text evidence="2">Belongs to the VAC14 family.</text>
</comment>
<feature type="region of interest" description="Disordered" evidence="5">
    <location>
        <begin position="868"/>
        <end position="890"/>
    </location>
</feature>
<evidence type="ECO:0000313" key="9">
    <source>
        <dbReference type="Proteomes" id="UP000011777"/>
    </source>
</evidence>
<feature type="region of interest" description="Disordered" evidence="5">
    <location>
        <begin position="814"/>
        <end position="839"/>
    </location>
</feature>
<comment type="subcellular location">
    <subcellularLocation>
        <location evidence="1">Endomembrane system</location>
    </subcellularLocation>
</comment>
<dbReference type="SUPFAM" id="SSF48371">
    <property type="entry name" value="ARM repeat"/>
    <property type="match status" value="1"/>
</dbReference>
<evidence type="ECO:0000256" key="1">
    <source>
        <dbReference type="ARBA" id="ARBA00004308"/>
    </source>
</evidence>
<feature type="transmembrane region" description="Helical" evidence="6">
    <location>
        <begin position="68"/>
        <end position="88"/>
    </location>
</feature>
<feature type="compositionally biased region" description="Acidic residues" evidence="5">
    <location>
        <begin position="371"/>
        <end position="380"/>
    </location>
</feature>
<gene>
    <name evidence="8" type="ORF">G210_1383</name>
</gene>
<evidence type="ECO:0000259" key="7">
    <source>
        <dbReference type="Pfam" id="PF11916"/>
    </source>
</evidence>
<dbReference type="Pfam" id="PF11916">
    <property type="entry name" value="Vac14_Fig4_bd"/>
    <property type="match status" value="1"/>
</dbReference>
<dbReference type="eggNOG" id="KOG0212">
    <property type="taxonomic scope" value="Eukaryota"/>
</dbReference>
<sequence>MTTNRVLEASLIKDLSNNIYEKRKATAFQIESLTKSALAHNDSQTIYRIINELTELTNTGTNSAKMGAITALGSVSVALGSFAIAYFLEDIVKPIFSTFKDTDARVRYYACESLYNVAKIARGEILIYFNEIFDILCILVCDSESSVKNAADILDRLIKDIVSAKATNYVSILQQQQQESQIRSNLVDAQGNAIQVNEPQDPTKAFSLPKFIPTLLERMYAIDPFTKKFLLSWLELFDDIPSLELIRFLPEFLKPLIQFLFNNSPNDIRLETESLLDIFLEEIKQISKIKMEIRHRELNKKKSQDTETEQKKEKAEEGVAEEDDDNEDGAAADDEASIKSDDTTIVRRVHAVENKNDDAVNTENNNNIQQGDDEEDDDDDEVITGQNIFIDYEKIISILLSILKSTDSDNNNFRDLSNEPHDIYCQVQFIAIKWLRDILDIAPSGILKLFPECVAIVLKNISVTDRDQDIELRDSFLNFSLSLQSFLYKFSHLDEENEILGLNEETNTEFNEVKLPLTLSAIIKEYLDSSNELSRITCLEWLIFIYDRNPKDFLAFFSTEVNNNDFELTDFLKYDTSNEVILKILTLLGKISETDQQFFKNFMIRLINIFEFESSDKTFKVEFIIRKLCVTLNSEIIFATLSEVLATLNDLDFLNTMIVTLNNILLTSQELLAFRKKLKNLDPTKLEDWQLFASLFQSWCHNAPSAISLCLLTSNYELSYLIIKNLAELEVTSQLLIQLDVLVQLLESPIFMKLRLNLLEPERNPYLFKTLYGILMILPQSSTFMSLRNRLTTVTNYSGGGTITTNSGTSSFHISTPLTTPTASGSSVTASSGSGSNQSIRRKRIYEMLDKFIKIQDKYEQHNNNNRRINNGTGYNNNESNSIFPINSIT</sequence>
<evidence type="ECO:0000256" key="2">
    <source>
        <dbReference type="ARBA" id="ARBA00010225"/>
    </source>
</evidence>
<dbReference type="Proteomes" id="UP000011777">
    <property type="component" value="Unassembled WGS sequence"/>
</dbReference>
<reference evidence="8 9" key="1">
    <citation type="submission" date="2013-02" db="EMBL/GenBank/DDBJ databases">
        <title>Genome sequence of Candida maltosa Xu316, a potential industrial strain for xylitol and ethanol production.</title>
        <authorList>
            <person name="Yu J."/>
            <person name="Wang Q."/>
            <person name="Geng X."/>
            <person name="Bao W."/>
            <person name="He P."/>
            <person name="Cai J."/>
        </authorList>
    </citation>
    <scope>NUCLEOTIDE SEQUENCE [LARGE SCALE GENOMIC DNA]</scope>
    <source>
        <strain evidence="9">Xu316</strain>
    </source>
</reference>
<dbReference type="HOGENOM" id="CLU_007740_0_0_1"/>
<feature type="domain" description="Vacuolar protein 14 C-terminal Fig4-binding" evidence="7">
    <location>
        <begin position="620"/>
        <end position="794"/>
    </location>
</feature>
<dbReference type="OMA" id="QCYQHVS"/>
<dbReference type="STRING" id="1245528.M3JYR7"/>
<dbReference type="Gene3D" id="1.25.10.10">
    <property type="entry name" value="Leucine-rich Repeat Variant"/>
    <property type="match status" value="1"/>
</dbReference>
<dbReference type="InterPro" id="IPR016024">
    <property type="entry name" value="ARM-type_fold"/>
</dbReference>
<protein>
    <recommendedName>
        <fullName evidence="7">Vacuolar protein 14 C-terminal Fig4-binding domain-containing protein</fullName>
    </recommendedName>
</protein>
<evidence type="ECO:0000256" key="6">
    <source>
        <dbReference type="SAM" id="Phobius"/>
    </source>
</evidence>
<dbReference type="AlphaFoldDB" id="M3JYR7"/>